<dbReference type="AlphaFoldDB" id="A0A198ART4"/>
<evidence type="ECO:0000256" key="1">
    <source>
        <dbReference type="SAM" id="Phobius"/>
    </source>
</evidence>
<evidence type="ECO:0000313" key="4">
    <source>
        <dbReference type="Proteomes" id="UP000078454"/>
    </source>
</evidence>
<dbReference type="Pfam" id="PF13559">
    <property type="entry name" value="DUF4129"/>
    <property type="match status" value="1"/>
</dbReference>
<dbReference type="STRING" id="1850517.A8708_06160"/>
<protein>
    <recommendedName>
        <fullName evidence="2">Protein-glutamine gamma-glutamyltransferase-like C-terminal domain-containing protein</fullName>
    </recommendedName>
</protein>
<feature type="transmembrane region" description="Helical" evidence="1">
    <location>
        <begin position="79"/>
        <end position="97"/>
    </location>
</feature>
<keyword evidence="1" id="KW-1133">Transmembrane helix</keyword>
<comment type="caution">
    <text evidence="3">The sequence shown here is derived from an EMBL/GenBank/DDBJ whole genome shotgun (WGS) entry which is preliminary data.</text>
</comment>
<proteinExistence type="predicted"/>
<feature type="transmembrane region" description="Helical" evidence="1">
    <location>
        <begin position="206"/>
        <end position="223"/>
    </location>
</feature>
<accession>A0A198ART4</accession>
<sequence>MLKPLLNQTNSPPSRLSYILRGSGMALLFAIVELVIFAPLVTLSQVYVLDSALALTCIQLLLCFLIGAYVGQFKWLSRIGYEILVCVAAGYGLSYIFQMEPLHVALSAAISVLLVYRGIRYAKNGWFSLYPAGVFVISGVMYFIGVPIMTRVAIMLPYKITLNGLGFATLILFFFITNRTQLLVATLAGNDRAAASSLSQTVKRSSRIWLIGFIAVIAAVAYFQQVKQALLHLMRGILAWLLGLMASEEAPAVPEPSPSAPPPMELPPTAPHEPSWFGILMQYVVQIVGYVLVIALILGCLYLILMKLAPLLLSFIRRFWKRSLQREQGDTTDGYTDEKETLLDWRELPNLWWRKASSKLWSTSNREPSWSQLVNNQERIRYLYRLLIGQASRGGYTFKRALTPNETGWELTHQTQLAETSVHALTTAYNRVRYGREAISDEELAQVLQTIDPSIRSQLK</sequence>
<dbReference type="OrthoDB" id="2663086at2"/>
<organism evidence="3 4">
    <name type="scientific">Paenibacillus oryzisoli</name>
    <dbReference type="NCBI Taxonomy" id="1850517"/>
    <lineage>
        <taxon>Bacteria</taxon>
        <taxon>Bacillati</taxon>
        <taxon>Bacillota</taxon>
        <taxon>Bacilli</taxon>
        <taxon>Bacillales</taxon>
        <taxon>Paenibacillaceae</taxon>
        <taxon>Paenibacillus</taxon>
    </lineage>
</organism>
<evidence type="ECO:0000259" key="2">
    <source>
        <dbReference type="Pfam" id="PF13559"/>
    </source>
</evidence>
<feature type="domain" description="Protein-glutamine gamma-glutamyltransferase-like C-terminal" evidence="2">
    <location>
        <begin position="383"/>
        <end position="450"/>
    </location>
</feature>
<feature type="transmembrane region" description="Helical" evidence="1">
    <location>
        <begin position="102"/>
        <end position="119"/>
    </location>
</feature>
<reference evidence="3 4" key="1">
    <citation type="submission" date="2016-05" db="EMBL/GenBank/DDBJ databases">
        <title>Paenibacillus sp. 1ZS3-15 nov., isolated from the rhizosphere soil.</title>
        <authorList>
            <person name="Zhang X.X."/>
            <person name="Zhang J."/>
        </authorList>
    </citation>
    <scope>NUCLEOTIDE SEQUENCE [LARGE SCALE GENOMIC DNA]</scope>
    <source>
        <strain evidence="3 4">1ZS3-15</strain>
    </source>
</reference>
<gene>
    <name evidence="3" type="ORF">A8708_06160</name>
</gene>
<dbReference type="EMBL" id="LYPB01000037">
    <property type="protein sequence ID" value="OAS23696.1"/>
    <property type="molecule type" value="Genomic_DNA"/>
</dbReference>
<feature type="transmembrane region" description="Helical" evidence="1">
    <location>
        <begin position="20"/>
        <end position="41"/>
    </location>
</feature>
<name>A0A198ART4_9BACL</name>
<feature type="transmembrane region" description="Helical" evidence="1">
    <location>
        <begin position="287"/>
        <end position="316"/>
    </location>
</feature>
<keyword evidence="1" id="KW-0472">Membrane</keyword>
<feature type="transmembrane region" description="Helical" evidence="1">
    <location>
        <begin position="53"/>
        <end position="73"/>
    </location>
</feature>
<evidence type="ECO:0000313" key="3">
    <source>
        <dbReference type="EMBL" id="OAS23696.1"/>
    </source>
</evidence>
<feature type="transmembrane region" description="Helical" evidence="1">
    <location>
        <begin position="156"/>
        <end position="176"/>
    </location>
</feature>
<dbReference type="Proteomes" id="UP000078454">
    <property type="component" value="Unassembled WGS sequence"/>
</dbReference>
<keyword evidence="1" id="KW-0812">Transmembrane</keyword>
<dbReference type="RefSeq" id="WP_068661734.1">
    <property type="nucleotide sequence ID" value="NZ_LYPB01000037.1"/>
</dbReference>
<keyword evidence="4" id="KW-1185">Reference proteome</keyword>
<feature type="transmembrane region" description="Helical" evidence="1">
    <location>
        <begin position="125"/>
        <end position="144"/>
    </location>
</feature>
<dbReference type="InterPro" id="IPR025403">
    <property type="entry name" value="TgpA-like_C"/>
</dbReference>